<keyword evidence="1" id="KW-0614">Plasmid</keyword>
<dbReference type="Proteomes" id="UP000229081">
    <property type="component" value="Plasmid unnamed"/>
</dbReference>
<name>A0A2K8MTV9_9SPHN</name>
<dbReference type="KEGG" id="sphc:CVN68_22810"/>
<sequence>MTDPAGALALFQGAFARGQIPVQPGRLDPTLLFAPDRPNGLARFNYMRSDGRTLKALVMFAQSGTEDGHPVFNLGYAVAEAFRGQGLAKATLAAALAELTDGMSAAGIPCIHVEAVIDVDHAVSQRVAKTIFNAAPVNIIDSISGLPALHFTRKIALNKS</sequence>
<evidence type="ECO:0000313" key="1">
    <source>
        <dbReference type="EMBL" id="ATY34941.1"/>
    </source>
</evidence>
<proteinExistence type="predicted"/>
<geneLocation type="plasmid" evidence="1 2">
    <name>unnamed</name>
</geneLocation>
<gene>
    <name evidence="1" type="ORF">CVN68_22810</name>
</gene>
<protein>
    <recommendedName>
        <fullName evidence="3">GNAT family N-acetyltransferase</fullName>
    </recommendedName>
</protein>
<keyword evidence="2" id="KW-1185">Reference proteome</keyword>
<accession>A0A2K8MTV9</accession>
<dbReference type="InterPro" id="IPR016181">
    <property type="entry name" value="Acyl_CoA_acyltransferase"/>
</dbReference>
<reference evidence="1 2" key="1">
    <citation type="submission" date="2017-11" db="EMBL/GenBank/DDBJ databases">
        <title>Complete genome sequence of Sphingomonas sp. Strain Cra20, a psychrotolerant potential plant growth promoting rhizobacteria.</title>
        <authorList>
            <person name="Luo Y."/>
        </authorList>
    </citation>
    <scope>NUCLEOTIDE SEQUENCE [LARGE SCALE GENOMIC DNA]</scope>
    <source>
        <strain evidence="1 2">Cra20</strain>
        <plasmid evidence="1 2">unnamed</plasmid>
    </source>
</reference>
<evidence type="ECO:0000313" key="2">
    <source>
        <dbReference type="Proteomes" id="UP000229081"/>
    </source>
</evidence>
<dbReference type="OrthoDB" id="8410947at2"/>
<dbReference type="Gene3D" id="3.40.630.30">
    <property type="match status" value="1"/>
</dbReference>
<dbReference type="RefSeq" id="WP_100284726.1">
    <property type="nucleotide sequence ID" value="NZ_CP024924.1"/>
</dbReference>
<evidence type="ECO:0008006" key="3">
    <source>
        <dbReference type="Google" id="ProtNLM"/>
    </source>
</evidence>
<dbReference type="AlphaFoldDB" id="A0A2K8MTV9"/>
<organism evidence="1 2">
    <name type="scientific">Sphingomonas psychrotolerans</name>
    <dbReference type="NCBI Taxonomy" id="1327635"/>
    <lineage>
        <taxon>Bacteria</taxon>
        <taxon>Pseudomonadati</taxon>
        <taxon>Pseudomonadota</taxon>
        <taxon>Alphaproteobacteria</taxon>
        <taxon>Sphingomonadales</taxon>
        <taxon>Sphingomonadaceae</taxon>
        <taxon>Sphingomonas</taxon>
    </lineage>
</organism>
<dbReference type="EMBL" id="CP024924">
    <property type="protein sequence ID" value="ATY34941.1"/>
    <property type="molecule type" value="Genomic_DNA"/>
</dbReference>
<dbReference type="SUPFAM" id="SSF55729">
    <property type="entry name" value="Acyl-CoA N-acyltransferases (Nat)"/>
    <property type="match status" value="1"/>
</dbReference>